<dbReference type="Proteomes" id="UP000003688">
    <property type="component" value="Unassembled WGS sequence"/>
</dbReference>
<name>B9XLI9_PEDPL</name>
<dbReference type="EMBL" id="ABOX02000030">
    <property type="protein sequence ID" value="EEF59237.1"/>
    <property type="molecule type" value="Genomic_DNA"/>
</dbReference>
<dbReference type="InterPro" id="IPR001789">
    <property type="entry name" value="Sig_transdc_resp-reg_receiver"/>
</dbReference>
<dbReference type="PROSITE" id="PS50110">
    <property type="entry name" value="RESPONSE_REGULATORY"/>
    <property type="match status" value="1"/>
</dbReference>
<dbReference type="RefSeq" id="WP_007416678.1">
    <property type="nucleotide sequence ID" value="NZ_ABOX02000030.1"/>
</dbReference>
<dbReference type="InterPro" id="IPR011006">
    <property type="entry name" value="CheY-like_superfamily"/>
</dbReference>
<keyword evidence="1" id="KW-0597">Phosphoprotein</keyword>
<evidence type="ECO:0000313" key="4">
    <source>
        <dbReference type="Proteomes" id="UP000003688"/>
    </source>
</evidence>
<sequence>MKILYVENHSIFAQQVINLFLSEHKVTVRPSLAQARQELTEESYDLLLIDYDLDDGKGTELVIELREKASALFIIAGSSHEAGNQALLKAGANAACSKMEFNKIAEVIRRVQALN</sequence>
<dbReference type="SMART" id="SM00448">
    <property type="entry name" value="REC"/>
    <property type="match status" value="1"/>
</dbReference>
<dbReference type="STRING" id="320771.Cflav_PD2088"/>
<evidence type="ECO:0000313" key="3">
    <source>
        <dbReference type="EMBL" id="EEF59237.1"/>
    </source>
</evidence>
<protein>
    <submittedName>
        <fullName evidence="3">Response regulator receiver protein</fullName>
    </submittedName>
</protein>
<gene>
    <name evidence="3" type="ORF">Cflav_PD2088</name>
</gene>
<proteinExistence type="predicted"/>
<organism evidence="3 4">
    <name type="scientific">Pedosphaera parvula (strain Ellin514)</name>
    <dbReference type="NCBI Taxonomy" id="320771"/>
    <lineage>
        <taxon>Bacteria</taxon>
        <taxon>Pseudomonadati</taxon>
        <taxon>Verrucomicrobiota</taxon>
        <taxon>Pedosphaerae</taxon>
        <taxon>Pedosphaerales</taxon>
        <taxon>Pedosphaeraceae</taxon>
        <taxon>Pedosphaera</taxon>
    </lineage>
</organism>
<keyword evidence="4" id="KW-1185">Reference proteome</keyword>
<evidence type="ECO:0000259" key="2">
    <source>
        <dbReference type="PROSITE" id="PS50110"/>
    </source>
</evidence>
<feature type="domain" description="Response regulatory" evidence="2">
    <location>
        <begin position="2"/>
        <end position="113"/>
    </location>
</feature>
<dbReference type="OrthoDB" id="195715at2"/>
<reference evidence="3 4" key="1">
    <citation type="journal article" date="2011" name="J. Bacteriol.">
        <title>Genome sequence of 'Pedosphaera parvula' Ellin514, an aerobic Verrucomicrobial isolate from pasture soil.</title>
        <authorList>
            <person name="Kant R."/>
            <person name="van Passel M.W."/>
            <person name="Sangwan P."/>
            <person name="Palva A."/>
            <person name="Lucas S."/>
            <person name="Copeland A."/>
            <person name="Lapidus A."/>
            <person name="Glavina Del Rio T."/>
            <person name="Dalin E."/>
            <person name="Tice H."/>
            <person name="Bruce D."/>
            <person name="Goodwin L."/>
            <person name="Pitluck S."/>
            <person name="Chertkov O."/>
            <person name="Larimer F.W."/>
            <person name="Land M.L."/>
            <person name="Hauser L."/>
            <person name="Brettin T.S."/>
            <person name="Detter J.C."/>
            <person name="Han S."/>
            <person name="de Vos W.M."/>
            <person name="Janssen P.H."/>
            <person name="Smidt H."/>
        </authorList>
    </citation>
    <scope>NUCLEOTIDE SEQUENCE [LARGE SCALE GENOMIC DNA]</scope>
    <source>
        <strain evidence="3 4">Ellin514</strain>
    </source>
</reference>
<dbReference type="Gene3D" id="3.40.50.2300">
    <property type="match status" value="1"/>
</dbReference>
<evidence type="ECO:0000256" key="1">
    <source>
        <dbReference type="PROSITE-ProRule" id="PRU00169"/>
    </source>
</evidence>
<accession>B9XLI9</accession>
<dbReference type="Pfam" id="PF00072">
    <property type="entry name" value="Response_reg"/>
    <property type="match status" value="1"/>
</dbReference>
<dbReference type="GO" id="GO:0000160">
    <property type="term" value="P:phosphorelay signal transduction system"/>
    <property type="evidence" value="ECO:0007669"/>
    <property type="project" value="InterPro"/>
</dbReference>
<comment type="caution">
    <text evidence="3">The sequence shown here is derived from an EMBL/GenBank/DDBJ whole genome shotgun (WGS) entry which is preliminary data.</text>
</comment>
<dbReference type="AlphaFoldDB" id="B9XLI9"/>
<dbReference type="SUPFAM" id="SSF52172">
    <property type="entry name" value="CheY-like"/>
    <property type="match status" value="1"/>
</dbReference>
<feature type="modified residue" description="4-aspartylphosphate" evidence="1">
    <location>
        <position position="50"/>
    </location>
</feature>